<keyword evidence="3" id="KW-1185">Reference proteome</keyword>
<dbReference type="RefSeq" id="WP_086989465.1">
    <property type="nucleotide sequence ID" value="NZ_FJMZ01000027.1"/>
</dbReference>
<sequence length="106" mass="12507">MELIEVKAKSQQYAFTKDIGGIFGYKDPVKLLKSFRDYADSHPNAFHPYKPYVKNQGMDTLYSIICFAYYFENRDLLEAGTRSITFNKELHRLREVYDAPEEKRII</sequence>
<gene>
    <name evidence="2" type="ORF">SAMN04488507_102031</name>
    <name evidence="1" type="ORF">TFLO_2122</name>
</gene>
<proteinExistence type="predicted"/>
<dbReference type="EMBL" id="FJMZ01000027">
    <property type="protein sequence ID" value="CZQ96896.1"/>
    <property type="molecule type" value="Genomic_DNA"/>
</dbReference>
<reference evidence="1 3" key="1">
    <citation type="submission" date="2016-02" db="EMBL/GenBank/DDBJ databases">
        <authorList>
            <person name="Strepis N."/>
        </authorList>
    </citation>
    <scope>NUCLEOTIDE SEQUENCE [LARGE SCALE GENOMIC DNA]</scope>
    <source>
        <strain evidence="1">Trichococcus flocculiformis</strain>
    </source>
</reference>
<dbReference type="EMBL" id="FOQC01000020">
    <property type="protein sequence ID" value="SFH86149.1"/>
    <property type="molecule type" value="Genomic_DNA"/>
</dbReference>
<protein>
    <recommendedName>
        <fullName evidence="5">Phage protein</fullName>
    </recommendedName>
</protein>
<dbReference type="AlphaFoldDB" id="A0AB38BIJ4"/>
<evidence type="ECO:0000313" key="3">
    <source>
        <dbReference type="Proteomes" id="UP000195947"/>
    </source>
</evidence>
<evidence type="ECO:0000313" key="1">
    <source>
        <dbReference type="EMBL" id="CZQ96896.1"/>
    </source>
</evidence>
<reference evidence="2 4" key="2">
    <citation type="submission" date="2016-10" db="EMBL/GenBank/DDBJ databases">
        <authorList>
            <person name="Varghese N."/>
            <person name="Submissions S."/>
        </authorList>
    </citation>
    <scope>NUCLEOTIDE SEQUENCE [LARGE SCALE GENOMIC DNA]</scope>
    <source>
        <strain evidence="2 4">DSM 2094</strain>
    </source>
</reference>
<accession>A0AB38BIJ4</accession>
<organism evidence="2 4">
    <name type="scientific">Trichococcus flocculiformis</name>
    <dbReference type="NCBI Taxonomy" id="82803"/>
    <lineage>
        <taxon>Bacteria</taxon>
        <taxon>Bacillati</taxon>
        <taxon>Bacillota</taxon>
        <taxon>Bacilli</taxon>
        <taxon>Lactobacillales</taxon>
        <taxon>Carnobacteriaceae</taxon>
        <taxon>Trichococcus</taxon>
    </lineage>
</organism>
<evidence type="ECO:0000313" key="4">
    <source>
        <dbReference type="Proteomes" id="UP000199686"/>
    </source>
</evidence>
<evidence type="ECO:0000313" key="2">
    <source>
        <dbReference type="EMBL" id="SFH86149.1"/>
    </source>
</evidence>
<evidence type="ECO:0008006" key="5">
    <source>
        <dbReference type="Google" id="ProtNLM"/>
    </source>
</evidence>
<name>A0AB38BIJ4_9LACT</name>
<dbReference type="Proteomes" id="UP000199686">
    <property type="component" value="Unassembled WGS sequence"/>
</dbReference>
<comment type="caution">
    <text evidence="2">The sequence shown here is derived from an EMBL/GenBank/DDBJ whole genome shotgun (WGS) entry which is preliminary data.</text>
</comment>
<dbReference type="Proteomes" id="UP000195947">
    <property type="component" value="Unassembled WGS sequence"/>
</dbReference>